<dbReference type="PANTHER" id="PTHR20931">
    <property type="entry name" value="TETRATRICOPEPTIDE REPEAT PROTEIN 30"/>
    <property type="match status" value="1"/>
</dbReference>
<protein>
    <submittedName>
        <fullName evidence="9">Putative TPR repeat family protein</fullName>
    </submittedName>
</protein>
<comment type="subcellular location">
    <subcellularLocation>
        <location evidence="1">Cell projection</location>
        <location evidence="1">Cilium</location>
    </subcellularLocation>
</comment>
<dbReference type="PROSITE" id="PS50005">
    <property type="entry name" value="TPR"/>
    <property type="match status" value="2"/>
</dbReference>
<evidence type="ECO:0000256" key="6">
    <source>
        <dbReference type="ARBA" id="ARBA00023069"/>
    </source>
</evidence>
<dbReference type="SUPFAM" id="SSF48452">
    <property type="entry name" value="TPR-like"/>
    <property type="match status" value="2"/>
</dbReference>
<evidence type="ECO:0000313" key="10">
    <source>
        <dbReference type="Proteomes" id="UP000315496"/>
    </source>
</evidence>
<comment type="similarity">
    <text evidence="2">Belongs to the TTC30/dfy-1/fleer family.</text>
</comment>
<dbReference type="SMART" id="SM00028">
    <property type="entry name" value="TPR"/>
    <property type="match status" value="2"/>
</dbReference>
<dbReference type="InterPro" id="IPR019734">
    <property type="entry name" value="TPR_rpt"/>
</dbReference>
<keyword evidence="5 8" id="KW-0802">TPR repeat</keyword>
<dbReference type="Proteomes" id="UP000315496">
    <property type="component" value="Chromosome 3"/>
</dbReference>
<keyword evidence="6" id="KW-0969">Cilium</keyword>
<evidence type="ECO:0000256" key="5">
    <source>
        <dbReference type="ARBA" id="ARBA00022803"/>
    </source>
</evidence>
<dbReference type="GO" id="GO:0030992">
    <property type="term" value="C:intraciliary transport particle B"/>
    <property type="evidence" value="ECO:0007669"/>
    <property type="project" value="TreeGrafter"/>
</dbReference>
<proteinExistence type="inferred from homology"/>
<dbReference type="EMBL" id="VDLU01000003">
    <property type="protein sequence ID" value="TNJ27616.1"/>
    <property type="molecule type" value="Genomic_DNA"/>
</dbReference>
<dbReference type="GO" id="GO:0005879">
    <property type="term" value="C:axonemal microtubule"/>
    <property type="evidence" value="ECO:0007669"/>
    <property type="project" value="TreeGrafter"/>
</dbReference>
<evidence type="ECO:0000256" key="1">
    <source>
        <dbReference type="ARBA" id="ARBA00004138"/>
    </source>
</evidence>
<organism evidence="9 10">
    <name type="scientific">Giardia muris</name>
    <dbReference type="NCBI Taxonomy" id="5742"/>
    <lineage>
        <taxon>Eukaryota</taxon>
        <taxon>Metamonada</taxon>
        <taxon>Diplomonadida</taxon>
        <taxon>Hexamitidae</taxon>
        <taxon>Giardiinae</taxon>
        <taxon>Giardia</taxon>
    </lineage>
</organism>
<reference evidence="9 10" key="1">
    <citation type="submission" date="2019-05" db="EMBL/GenBank/DDBJ databases">
        <title>The compact genome of Giardia muris reveals important steps in the evolution of intestinal protozoan parasites.</title>
        <authorList>
            <person name="Xu F."/>
            <person name="Jimenez-Gonzalez A."/>
            <person name="Einarsson E."/>
            <person name="Astvaldsson A."/>
            <person name="Peirasmaki D."/>
            <person name="Eckmann L."/>
            <person name="Andersson J.O."/>
            <person name="Svard S.G."/>
            <person name="Jerlstrom-Hultqvist J."/>
        </authorList>
    </citation>
    <scope>NUCLEOTIDE SEQUENCE [LARGE SCALE GENOMIC DNA]</scope>
    <source>
        <strain evidence="9 10">Roberts-Thomson</strain>
    </source>
</reference>
<dbReference type="InterPro" id="IPR039941">
    <property type="entry name" value="TT30"/>
</dbReference>
<feature type="repeat" description="TPR" evidence="8">
    <location>
        <begin position="41"/>
        <end position="74"/>
    </location>
</feature>
<keyword evidence="4" id="KW-0970">Cilium biogenesis/degradation</keyword>
<evidence type="ECO:0000256" key="2">
    <source>
        <dbReference type="ARBA" id="ARBA00009522"/>
    </source>
</evidence>
<dbReference type="AlphaFoldDB" id="A0A4Z1SP85"/>
<dbReference type="VEuPathDB" id="GiardiaDB:GMRT_11984"/>
<feature type="repeat" description="TPR" evidence="8">
    <location>
        <begin position="136"/>
        <end position="169"/>
    </location>
</feature>
<comment type="caution">
    <text evidence="9">The sequence shown here is derived from an EMBL/GenBank/DDBJ whole genome shotgun (WGS) entry which is preliminary data.</text>
</comment>
<dbReference type="Pfam" id="PF13432">
    <property type="entry name" value="TPR_16"/>
    <property type="match status" value="1"/>
</dbReference>
<evidence type="ECO:0000256" key="8">
    <source>
        <dbReference type="PROSITE-ProRule" id="PRU00339"/>
    </source>
</evidence>
<name>A0A4Z1SP85_GIAMU</name>
<evidence type="ECO:0000256" key="7">
    <source>
        <dbReference type="ARBA" id="ARBA00023273"/>
    </source>
</evidence>
<dbReference type="PANTHER" id="PTHR20931:SF0">
    <property type="entry name" value="TETRATRICOPEPTIDE REPEAT PROTEIN 30"/>
    <property type="match status" value="1"/>
</dbReference>
<keyword evidence="7" id="KW-0966">Cell projection</keyword>
<evidence type="ECO:0000256" key="4">
    <source>
        <dbReference type="ARBA" id="ARBA00022794"/>
    </source>
</evidence>
<dbReference type="OrthoDB" id="10249577at2759"/>
<dbReference type="GO" id="GO:0042073">
    <property type="term" value="P:intraciliary transport"/>
    <property type="evidence" value="ECO:0007669"/>
    <property type="project" value="TreeGrafter"/>
</dbReference>
<evidence type="ECO:0000256" key="3">
    <source>
        <dbReference type="ARBA" id="ARBA00022737"/>
    </source>
</evidence>
<dbReference type="InterPro" id="IPR011990">
    <property type="entry name" value="TPR-like_helical_dom_sf"/>
</dbReference>
<dbReference type="Pfam" id="PF14559">
    <property type="entry name" value="TPR_19"/>
    <property type="match status" value="1"/>
</dbReference>
<dbReference type="Gene3D" id="1.25.40.10">
    <property type="entry name" value="Tetratricopeptide repeat domain"/>
    <property type="match status" value="1"/>
</dbReference>
<gene>
    <name evidence="9" type="ORF">GMRT_11984</name>
</gene>
<sequence>MLPAIPEGRLTSTVYGMIRDQEWDQALEVLRVQLADHPGNRAALSLMGYCYYSLDRYDEAVSVYSELCQRHPESERYHLALANARYKAGLYQEVLSVRGEGHESTVLRAYAKHELDDAAGLAALVEGLTRRPTDDPCVFCLKGNMLLKAGKYSEALAQYSAALEIRPDPRVLFAKALTCFRENNFPLCLRTLNELVTLSIQLYPELADSATRFTTSDPVARAAMTGLQLRPREVLASSLIEAFNLKSAVAWILGDKEAHLNALDSMPPRPLEELDPVTLHNRALAEMDSDPNATTAKLQWLITQPPFPVEAFSNLISVYIQYGLFELAADLIAGNRLLATSSLDPDKLAFFEAVVSCATSPEDSFVKLEALKTRYGAAIRRIKAEIAGLRGTAESEKPKLSLGGFTSARLNEMSAEEIQYNTLTQQFDQRFGLFVPVVCWQCAILYDMRRYAAAASVLKAQEDLLHMDPAYYLNTAHVSFAAEDYTRATEEYKLIVDSTPPQDILSVSAVALANLCVGLILINANKEAETLMHVVDLAEKEALAQGEATDRQPPLHLCVINLVIGTLYTVRGNVSFGITRIIKGLEPVAKRLSPDTWLYTKRPLLALAETCAMNLGGPPDEALIDRVLIFLDEVILHGKDTPTIGSQAYIGFVRHTTIAEEARSLKALFLNFY</sequence>
<evidence type="ECO:0000313" key="9">
    <source>
        <dbReference type="EMBL" id="TNJ27616.1"/>
    </source>
</evidence>
<keyword evidence="3" id="KW-0677">Repeat</keyword>
<keyword evidence="10" id="KW-1185">Reference proteome</keyword>
<dbReference type="GO" id="GO:0120170">
    <property type="term" value="F:intraciliary transport particle B binding"/>
    <property type="evidence" value="ECO:0007669"/>
    <property type="project" value="TreeGrafter"/>
</dbReference>
<accession>A0A4Z1SP85</accession>